<accession>A0A9X0UKL8</accession>
<comment type="catalytic activity">
    <reaction evidence="1">
        <text>Endonucleolytic cleavage of DNA to give random double-stranded fragments with terminal 5'-phosphates, ATP is simultaneously hydrolyzed.</text>
        <dbReference type="EC" id="3.1.21.3"/>
    </reaction>
</comment>
<evidence type="ECO:0000256" key="1">
    <source>
        <dbReference type="ARBA" id="ARBA00000851"/>
    </source>
</evidence>
<comment type="similarity">
    <text evidence="2">Belongs to the HsdR family.</text>
</comment>
<evidence type="ECO:0000256" key="3">
    <source>
        <dbReference type="ARBA" id="ARBA00012654"/>
    </source>
</evidence>
<evidence type="ECO:0000256" key="7">
    <source>
        <dbReference type="ARBA" id="ARBA00022759"/>
    </source>
</evidence>
<dbReference type="PANTHER" id="PTHR30195">
    <property type="entry name" value="TYPE I SITE-SPECIFIC DEOXYRIBONUCLEASE PROTEIN SUBUNIT M AND R"/>
    <property type="match status" value="1"/>
</dbReference>
<keyword evidence="5" id="KW-0547">Nucleotide-binding</keyword>
<keyword evidence="7 12" id="KW-0255">Endonuclease</keyword>
<reference evidence="12" key="1">
    <citation type="submission" date="2020-08" db="EMBL/GenBank/DDBJ databases">
        <title>Genome Sequencing and Pan-Genome Analysis of Migratory bird Vibrio Strains, Inner Mongolia.</title>
        <authorList>
            <person name="Zheng L."/>
        </authorList>
    </citation>
    <scope>NUCLEOTIDE SEQUENCE</scope>
    <source>
        <strain evidence="12">M13F</strain>
    </source>
</reference>
<evidence type="ECO:0000256" key="9">
    <source>
        <dbReference type="ARBA" id="ARBA00022840"/>
    </source>
</evidence>
<dbReference type="InterPro" id="IPR040980">
    <property type="entry name" value="SWI2_SNF2"/>
</dbReference>
<evidence type="ECO:0000256" key="5">
    <source>
        <dbReference type="ARBA" id="ARBA00022741"/>
    </source>
</evidence>
<dbReference type="Proteomes" id="UP000615796">
    <property type="component" value="Unassembled WGS sequence"/>
</dbReference>
<dbReference type="GO" id="GO:0009035">
    <property type="term" value="F:type I site-specific deoxyribonuclease activity"/>
    <property type="evidence" value="ECO:0007669"/>
    <property type="project" value="UniProtKB-EC"/>
</dbReference>
<gene>
    <name evidence="12" type="ORF">H8Q88_19375</name>
</gene>
<dbReference type="Pfam" id="PF22679">
    <property type="entry name" value="T1R_D3-like"/>
    <property type="match status" value="1"/>
</dbReference>
<keyword evidence="10" id="KW-0238">DNA-binding</keyword>
<dbReference type="GO" id="GO:0009307">
    <property type="term" value="P:DNA restriction-modification system"/>
    <property type="evidence" value="ECO:0007669"/>
    <property type="project" value="UniProtKB-KW"/>
</dbReference>
<evidence type="ECO:0000313" key="12">
    <source>
        <dbReference type="EMBL" id="MBC5853041.1"/>
    </source>
</evidence>
<protein>
    <recommendedName>
        <fullName evidence="3">type I site-specific deoxyribonuclease</fullName>
        <ecNumber evidence="3">3.1.21.3</ecNumber>
    </recommendedName>
</protein>
<comment type="caution">
    <text evidence="12">The sequence shown here is derived from an EMBL/GenBank/DDBJ whole genome shotgun (WGS) entry which is preliminary data.</text>
</comment>
<dbReference type="GO" id="GO:0003677">
    <property type="term" value="F:DNA binding"/>
    <property type="evidence" value="ECO:0007669"/>
    <property type="project" value="UniProtKB-KW"/>
</dbReference>
<keyword evidence="13" id="KW-1185">Reference proteome</keyword>
<evidence type="ECO:0000256" key="2">
    <source>
        <dbReference type="ARBA" id="ARBA00008598"/>
    </source>
</evidence>
<organism evidence="12 13">
    <name type="scientific">Vibrio metschnikovii</name>
    <dbReference type="NCBI Taxonomy" id="28172"/>
    <lineage>
        <taxon>Bacteria</taxon>
        <taxon>Pseudomonadati</taxon>
        <taxon>Pseudomonadota</taxon>
        <taxon>Gammaproteobacteria</taxon>
        <taxon>Vibrionales</taxon>
        <taxon>Vibrionaceae</taxon>
        <taxon>Vibrio</taxon>
    </lineage>
</organism>
<dbReference type="InterPro" id="IPR007409">
    <property type="entry name" value="Restrct_endonuc_type1_HsdR_N"/>
</dbReference>
<proteinExistence type="inferred from homology"/>
<dbReference type="GO" id="GO:0005524">
    <property type="term" value="F:ATP binding"/>
    <property type="evidence" value="ECO:0007669"/>
    <property type="project" value="UniProtKB-KW"/>
</dbReference>
<feature type="domain" description="Helicase ATP-binding" evidence="11">
    <location>
        <begin position="378"/>
        <end position="561"/>
    </location>
</feature>
<dbReference type="SMART" id="SM00487">
    <property type="entry name" value="DEXDc"/>
    <property type="match status" value="1"/>
</dbReference>
<dbReference type="RefSeq" id="WP_187027188.1">
    <property type="nucleotide sequence ID" value="NZ_JACRUP010000023.1"/>
</dbReference>
<dbReference type="Pfam" id="PF04313">
    <property type="entry name" value="HSDR_N"/>
    <property type="match status" value="1"/>
</dbReference>
<dbReference type="InterPro" id="IPR027417">
    <property type="entry name" value="P-loop_NTPase"/>
</dbReference>
<keyword evidence="9" id="KW-0067">ATP-binding</keyword>
<dbReference type="Pfam" id="PF18766">
    <property type="entry name" value="SWI2_SNF2"/>
    <property type="match status" value="1"/>
</dbReference>
<dbReference type="PROSITE" id="PS51192">
    <property type="entry name" value="HELICASE_ATP_BIND_1"/>
    <property type="match status" value="1"/>
</dbReference>
<dbReference type="SUPFAM" id="SSF52540">
    <property type="entry name" value="P-loop containing nucleoside triphosphate hydrolases"/>
    <property type="match status" value="2"/>
</dbReference>
<dbReference type="Gene3D" id="3.40.50.300">
    <property type="entry name" value="P-loop containing nucleotide triphosphate hydrolases"/>
    <property type="match status" value="2"/>
</dbReference>
<dbReference type="EC" id="3.1.21.3" evidence="3"/>
<keyword evidence="6" id="KW-0680">Restriction system</keyword>
<dbReference type="EMBL" id="JACRUP010000023">
    <property type="protein sequence ID" value="MBC5853041.1"/>
    <property type="molecule type" value="Genomic_DNA"/>
</dbReference>
<name>A0A9X0UKL8_VIBME</name>
<keyword evidence="8" id="KW-0378">Hydrolase</keyword>
<dbReference type="AlphaFoldDB" id="A0A9X0UKL8"/>
<evidence type="ECO:0000256" key="10">
    <source>
        <dbReference type="ARBA" id="ARBA00023125"/>
    </source>
</evidence>
<sequence>MKKENILQRNIIDFLISPVSQGGLGYEEANAQTVKDDLVIPSVAKRWFSQGRNKASYEKLKKRIKSDSWMGELIKEVQSRISRSQYNIAEFLLRNKSITFEGQEFYLYVVSNNDNEEFFGEKMNESGNIFTVVEEVVYKRSPDGVSSRRPDLCFFINGFYFSYLELKNLDSSGSVDHGIDKILTNYAEAHGFVSNSDEKSESYRHALQLWSQPCSIISVDNSHASVARDLHGELKKDARSLAKDNYGSYSQTDYYNKGRKLFKRIITSSRNESDIPSLKLSDTLKEVLTSYYSKHSVYNEIAYYNFVESSAVEKSNSVPISPRPKQKFGVDRTISRITTLLKHESDPDFLINEILNHESVAKRNQCEKDALIYEYNNINGFNKINSILLQYSAGFGKTNIMAWLAGRIKNLQFDAKPAYEKVFLVADRLDLKDQINNKLNSMPGMDNSSFAEIGSKDELVEALDSTSKKVIIINIQKFRSAKAIQKLLLESNIARTNKRYAFIIDEVHRSNSGDQHQNMMSIFSDAVISKEVKNLVIGLTATPSEEVLARFGSFHSYKEKRCAFDAFTMKEATQEGFVLNPLKGLVKPSFKVVIDSDKSEIDSKLESYNFKKEDIYENPKRAKAIVKHSTRMMFDNIFDRINPKGQTSRGKAMFACHSVKAAQMYYQFFSEEFINSKIQLLESLGASNTLVEKVKSGQDINDEDMLSFNKNKRKDILKRLHARVYVVYTNNKNAQDSIPKESHALCGFSNEKEVIKHFKSSLNGLIIVVKKLQTGFDDPNLHTLFLDRNIKDIEAVQTCCRVNRTAKGKEDCLVIDWTHENNNIEEIKKAFKKYENLTVSGKIVATDILSEIEGFHQNMRSDDGIKKLLAFARNHSGRKLDEKFQMEVEDVVVLAAKEVEKRVSDKKELKEYLKGFVKPIIGYVNHIEKYKVVVDIDKKHLCHIRHFVLRMFLSKLRAVKESKDLIPINVIIDDDDLAFMLEDVVIEGDVSASSSGSGKPVEVKSSISYISDLNRDEIDREDFKHWYFEQRDLVFDFIQDRNGDFVNIIKDGGRLEFDGFKAALMKVMRGNNAKKFGVDENFVKCLKEFVCPQKNSASTLFCGELKTEFEIKIKTYN</sequence>
<dbReference type="InterPro" id="IPR051268">
    <property type="entry name" value="Type-I_R_enzyme_R_subunit"/>
</dbReference>
<dbReference type="Gene3D" id="3.90.1570.50">
    <property type="match status" value="1"/>
</dbReference>
<evidence type="ECO:0000256" key="8">
    <source>
        <dbReference type="ARBA" id="ARBA00022801"/>
    </source>
</evidence>
<dbReference type="InterPro" id="IPR014001">
    <property type="entry name" value="Helicase_ATP-bd"/>
</dbReference>
<evidence type="ECO:0000256" key="4">
    <source>
        <dbReference type="ARBA" id="ARBA00022722"/>
    </source>
</evidence>
<dbReference type="InterPro" id="IPR055180">
    <property type="entry name" value="HsdR_RecA-like_helicase_dom_2"/>
</dbReference>
<keyword evidence="4" id="KW-0540">Nuclease</keyword>
<evidence type="ECO:0000256" key="6">
    <source>
        <dbReference type="ARBA" id="ARBA00022747"/>
    </source>
</evidence>
<dbReference type="PANTHER" id="PTHR30195:SF15">
    <property type="entry name" value="TYPE I RESTRICTION ENZYME HINDI ENDONUCLEASE SUBUNIT"/>
    <property type="match status" value="1"/>
</dbReference>
<evidence type="ECO:0000313" key="13">
    <source>
        <dbReference type="Proteomes" id="UP000615796"/>
    </source>
</evidence>
<evidence type="ECO:0000259" key="11">
    <source>
        <dbReference type="PROSITE" id="PS51192"/>
    </source>
</evidence>